<comment type="caution">
    <text evidence="1">The sequence shown here is derived from an EMBL/GenBank/DDBJ whole genome shotgun (WGS) entry which is preliminary data.</text>
</comment>
<proteinExistence type="predicted"/>
<sequence>LNNDRIIVYGGYSGLRISPTLMVYNLTVLDIRNKPYQWIIPNVS</sequence>
<evidence type="ECO:0000313" key="2">
    <source>
        <dbReference type="Proteomes" id="UP000789366"/>
    </source>
</evidence>
<accession>A0ACA9R5K1</accession>
<keyword evidence="2" id="KW-1185">Reference proteome</keyword>
<dbReference type="EMBL" id="CAJVPW010058503">
    <property type="protein sequence ID" value="CAG8778178.1"/>
    <property type="molecule type" value="Genomic_DNA"/>
</dbReference>
<reference evidence="1" key="1">
    <citation type="submission" date="2021-06" db="EMBL/GenBank/DDBJ databases">
        <authorList>
            <person name="Kallberg Y."/>
            <person name="Tangrot J."/>
            <person name="Rosling A."/>
        </authorList>
    </citation>
    <scope>NUCLEOTIDE SEQUENCE</scope>
    <source>
        <strain evidence="1">28 12/20/2015</strain>
    </source>
</reference>
<name>A0ACA9R5K1_9GLOM</name>
<protein>
    <submittedName>
        <fullName evidence="1">8774_t:CDS:1</fullName>
    </submittedName>
</protein>
<gene>
    <name evidence="1" type="ORF">SPELUC_LOCUS16204</name>
</gene>
<evidence type="ECO:0000313" key="1">
    <source>
        <dbReference type="EMBL" id="CAG8778178.1"/>
    </source>
</evidence>
<dbReference type="Proteomes" id="UP000789366">
    <property type="component" value="Unassembled WGS sequence"/>
</dbReference>
<organism evidence="1 2">
    <name type="scientific">Cetraspora pellucida</name>
    <dbReference type="NCBI Taxonomy" id="1433469"/>
    <lineage>
        <taxon>Eukaryota</taxon>
        <taxon>Fungi</taxon>
        <taxon>Fungi incertae sedis</taxon>
        <taxon>Mucoromycota</taxon>
        <taxon>Glomeromycotina</taxon>
        <taxon>Glomeromycetes</taxon>
        <taxon>Diversisporales</taxon>
        <taxon>Gigasporaceae</taxon>
        <taxon>Cetraspora</taxon>
    </lineage>
</organism>
<feature type="non-terminal residue" evidence="1">
    <location>
        <position position="1"/>
    </location>
</feature>
<feature type="non-terminal residue" evidence="1">
    <location>
        <position position="44"/>
    </location>
</feature>